<protein>
    <submittedName>
        <fullName evidence="1">C4-dicarboxylate ABC transporter substrate-binding protein</fullName>
    </submittedName>
</protein>
<dbReference type="Proteomes" id="UP000231702">
    <property type="component" value="Unassembled WGS sequence"/>
</dbReference>
<proteinExistence type="predicted"/>
<gene>
    <name evidence="1" type="ORF">CVM39_08850</name>
</gene>
<evidence type="ECO:0000313" key="1">
    <source>
        <dbReference type="EMBL" id="PJE28580.1"/>
    </source>
</evidence>
<accession>A0ABX4MME7</accession>
<dbReference type="Pfam" id="PF16868">
    <property type="entry name" value="NMT1_3"/>
    <property type="match status" value="1"/>
</dbReference>
<dbReference type="PANTHER" id="PTHR42941">
    <property type="entry name" value="SLL1037 PROTEIN"/>
    <property type="match status" value="1"/>
</dbReference>
<evidence type="ECO:0000313" key="2">
    <source>
        <dbReference type="Proteomes" id="UP000231702"/>
    </source>
</evidence>
<dbReference type="EMBL" id="PGTD01000016">
    <property type="protein sequence ID" value="PJE28580.1"/>
    <property type="molecule type" value="Genomic_DNA"/>
</dbReference>
<dbReference type="InterPro" id="IPR011852">
    <property type="entry name" value="TRAP_TAXI"/>
</dbReference>
<reference evidence="1 2" key="1">
    <citation type="journal article" date="2018" name="Int. J. Syst. Evol. Microbiol.">
        <title>Pseudooceanicola lipolyticus sp. nov., a marine alphaproteobacterium, reclassification of Oceanicola flagellatus as Pseudooceanicola flagellatus comb. nov. and emended description of the genus Pseudooceanicola.</title>
        <authorList>
            <person name="Huang M.-M."/>
            <person name="Guo L.-L."/>
            <person name="Wu Y.-H."/>
            <person name="Lai Q.-L."/>
            <person name="Shao Z.-Z."/>
            <person name="Wang C.-S."/>
            <person name="Wu M."/>
            <person name="Xu X.-W."/>
        </authorList>
    </citation>
    <scope>NUCLEOTIDE SEQUENCE [LARGE SCALE GENOMIC DNA]</scope>
    <source>
        <strain evidence="1 2">Ar-45</strain>
    </source>
</reference>
<sequence>MEKKFLRDKSYIFCKLSFQAQGNLACAPLEEGAVSREETMIKTVIVGAALAIAPLAASAQATLTAETTTPGSTPHYIDTTLAAILDSAGVATLQITEGATLTNSVQAVAEGQLDMAPAPLILPFLLSRGIGPYSGVGAEEGAKLADNLRVIFWNSGSAQIFAYYNNNPVEDIRALDGLRIWNGPPRGAALTSGRALVQLLSGLKDGEGYEGIQTPWPDTVSTITGGGADAWTSPEGLPSGRQIAIAAAGGITIHDVPSDLLASTLGQQIVAAPGHAPYSLPVEDFRNAYAGNDITIVTDDDTFDTFATAFGQIVNASMDEDLAYQITKAYLEGASRFIEGSPRGPYARLSFGDIDGVSQGACGAVDIKMHPGAIRAFEDAGHTVADCLRP</sequence>
<dbReference type="Gene3D" id="3.40.190.10">
    <property type="entry name" value="Periplasmic binding protein-like II"/>
    <property type="match status" value="2"/>
</dbReference>
<name>A0ABX4MME7_9RHOB</name>
<comment type="caution">
    <text evidence="1">The sequence shown here is derived from an EMBL/GenBank/DDBJ whole genome shotgun (WGS) entry which is preliminary data.</text>
</comment>
<dbReference type="PANTHER" id="PTHR42941:SF1">
    <property type="entry name" value="SLL1037 PROTEIN"/>
    <property type="match status" value="1"/>
</dbReference>
<keyword evidence="2" id="KW-1185">Reference proteome</keyword>
<organism evidence="1 2">
    <name type="scientific">Pseudooceanicola antarcticus</name>
    <dbReference type="NCBI Taxonomy" id="1247613"/>
    <lineage>
        <taxon>Bacteria</taxon>
        <taxon>Pseudomonadati</taxon>
        <taxon>Pseudomonadota</taxon>
        <taxon>Alphaproteobacteria</taxon>
        <taxon>Rhodobacterales</taxon>
        <taxon>Paracoccaceae</taxon>
        <taxon>Pseudooceanicola</taxon>
    </lineage>
</organism>
<dbReference type="SUPFAM" id="SSF53850">
    <property type="entry name" value="Periplasmic binding protein-like II"/>
    <property type="match status" value="1"/>
</dbReference>